<name>A0A852TI78_9BACI</name>
<accession>A0A852TI78</accession>
<dbReference type="EMBL" id="JACCBX010000007">
    <property type="protein sequence ID" value="NYE06948.1"/>
    <property type="molecule type" value="Genomic_DNA"/>
</dbReference>
<reference evidence="4" key="2">
    <citation type="submission" date="2020-08" db="EMBL/GenBank/DDBJ databases">
        <title>The Agave Microbiome: Exploring the role of microbial communities in plant adaptations to desert environments.</title>
        <authorList>
            <person name="Partida-Martinez L.P."/>
        </authorList>
    </citation>
    <scope>NUCLEOTIDE SEQUENCE [LARGE SCALE GENOMIC DNA]</scope>
    <source>
        <strain evidence="4">AT2.8</strain>
    </source>
</reference>
<dbReference type="AlphaFoldDB" id="A0A852TI78"/>
<evidence type="ECO:0000313" key="3">
    <source>
        <dbReference type="EMBL" id="NYE06948.1"/>
    </source>
</evidence>
<keyword evidence="1" id="KW-0238">DNA-binding</keyword>
<evidence type="ECO:0000313" key="4">
    <source>
        <dbReference type="Proteomes" id="UP000548423"/>
    </source>
</evidence>
<sequence>MTNKKIRICFGSKQLFHKQFHVEENAYKDHEDWRKVWREARSSQFLVIGSKDETYGNQSAIYDMKNTLRLRVANQFTDKYGEYIEFPEVIFPYGQEWLDKAKDSNMGLTRSGRLQKYYTSITYRFIKQEKGWYVNATVERETPKVGTSNLNGLIGIDINAGFFAICEIDRFGNPIKSWRIDIPMYSRRKKQIMASISDAIKEILEYAVLVQKDVMIEKLNFSKKKTQLREKGPAYARMLSGFAYSTFQQLIAAKAKKVGVRVKQVNPAYTSQIGQMKFMARYGLSSHAAAAQFFCVDGLAKEINGII</sequence>
<organism evidence="3 4">
    <name type="scientific">Neobacillus niacini</name>
    <dbReference type="NCBI Taxonomy" id="86668"/>
    <lineage>
        <taxon>Bacteria</taxon>
        <taxon>Bacillati</taxon>
        <taxon>Bacillota</taxon>
        <taxon>Bacilli</taxon>
        <taxon>Bacillales</taxon>
        <taxon>Bacillaceae</taxon>
        <taxon>Neobacillus</taxon>
    </lineage>
</organism>
<comment type="caution">
    <text evidence="3">The sequence shown here is derived from an EMBL/GenBank/DDBJ whole genome shotgun (WGS) entry which is preliminary data.</text>
</comment>
<dbReference type="Pfam" id="PF07282">
    <property type="entry name" value="Cas12f1-like_TNB"/>
    <property type="match status" value="1"/>
</dbReference>
<dbReference type="Proteomes" id="UP000548423">
    <property type="component" value="Unassembled WGS sequence"/>
</dbReference>
<reference evidence="4" key="1">
    <citation type="submission" date="2020-07" db="EMBL/GenBank/DDBJ databases">
        <authorList>
            <person name="Partida-Martinez L."/>
            <person name="Huntemann M."/>
            <person name="Clum A."/>
            <person name="Wang J."/>
            <person name="Palaniappan K."/>
            <person name="Ritter S."/>
            <person name="Chen I.-M."/>
            <person name="Stamatis D."/>
            <person name="Reddy T."/>
            <person name="O'Malley R."/>
            <person name="Daum C."/>
            <person name="Shapiro N."/>
            <person name="Ivanova N."/>
            <person name="Kyrpides N."/>
            <person name="Woyke T."/>
        </authorList>
    </citation>
    <scope>NUCLEOTIDE SEQUENCE [LARGE SCALE GENOMIC DNA]</scope>
    <source>
        <strain evidence="4">AT2.8</strain>
    </source>
</reference>
<evidence type="ECO:0000259" key="2">
    <source>
        <dbReference type="Pfam" id="PF07282"/>
    </source>
</evidence>
<dbReference type="NCBIfam" id="TIGR01766">
    <property type="entry name" value="IS200/IS605 family accessory protein TnpB-like domain"/>
    <property type="match status" value="1"/>
</dbReference>
<gene>
    <name evidence="3" type="ORF">F4694_003728</name>
</gene>
<evidence type="ECO:0000256" key="1">
    <source>
        <dbReference type="ARBA" id="ARBA00023125"/>
    </source>
</evidence>
<feature type="domain" description="Cas12f1-like TNB" evidence="2">
    <location>
        <begin position="244"/>
        <end position="273"/>
    </location>
</feature>
<dbReference type="InterPro" id="IPR010095">
    <property type="entry name" value="Cas12f1-like_TNB"/>
</dbReference>
<proteinExistence type="predicted"/>
<dbReference type="GO" id="GO:0003677">
    <property type="term" value="F:DNA binding"/>
    <property type="evidence" value="ECO:0007669"/>
    <property type="project" value="UniProtKB-KW"/>
</dbReference>
<protein>
    <submittedName>
        <fullName evidence="3">IS605 OrfB family transposase</fullName>
    </submittedName>
</protein>